<feature type="transmembrane region" description="Helical" evidence="1">
    <location>
        <begin position="176"/>
        <end position="195"/>
    </location>
</feature>
<evidence type="ECO:0000313" key="2">
    <source>
        <dbReference type="EMBL" id="RGY69041.1"/>
    </source>
</evidence>
<feature type="transmembrane region" description="Helical" evidence="1">
    <location>
        <begin position="18"/>
        <end position="39"/>
    </location>
</feature>
<dbReference type="Pfam" id="PF18943">
    <property type="entry name" value="DUF5690"/>
    <property type="match status" value="1"/>
</dbReference>
<dbReference type="InterPro" id="IPR036259">
    <property type="entry name" value="MFS_trans_sf"/>
</dbReference>
<dbReference type="EMBL" id="QSDG01000007">
    <property type="protein sequence ID" value="RGY69041.1"/>
    <property type="molecule type" value="Genomic_DNA"/>
</dbReference>
<feature type="transmembrane region" description="Helical" evidence="1">
    <location>
        <begin position="229"/>
        <end position="246"/>
    </location>
</feature>
<feature type="transmembrane region" description="Helical" evidence="1">
    <location>
        <begin position="359"/>
        <end position="381"/>
    </location>
</feature>
<feature type="transmembrane region" description="Helical" evidence="1">
    <location>
        <begin position="266"/>
        <end position="289"/>
    </location>
</feature>
<feature type="transmembrane region" description="Helical" evidence="1">
    <location>
        <begin position="59"/>
        <end position="79"/>
    </location>
</feature>
<dbReference type="InterPro" id="IPR043745">
    <property type="entry name" value="DUF5690"/>
</dbReference>
<organism evidence="2 3">
    <name type="scientific">Bacteroides fragilis</name>
    <dbReference type="NCBI Taxonomy" id="817"/>
    <lineage>
        <taxon>Bacteria</taxon>
        <taxon>Pseudomonadati</taxon>
        <taxon>Bacteroidota</taxon>
        <taxon>Bacteroidia</taxon>
        <taxon>Bacteroidales</taxon>
        <taxon>Bacteroidaceae</taxon>
        <taxon>Bacteroides</taxon>
    </lineage>
</organism>
<reference evidence="2 3" key="1">
    <citation type="submission" date="2018-08" db="EMBL/GenBank/DDBJ databases">
        <title>A genome reference for cultivated species of the human gut microbiota.</title>
        <authorList>
            <person name="Zou Y."/>
            <person name="Xue W."/>
            <person name="Luo G."/>
        </authorList>
    </citation>
    <scope>NUCLEOTIDE SEQUENCE [LARGE SCALE GENOMIC DNA]</scope>
    <source>
        <strain evidence="2 3">OF01-1</strain>
    </source>
</reference>
<dbReference type="RefSeq" id="WP_005818689.1">
    <property type="nucleotide sequence ID" value="NZ_JAGJHH010000016.1"/>
</dbReference>
<comment type="caution">
    <text evidence="2">The sequence shown here is derived from an EMBL/GenBank/DDBJ whole genome shotgun (WGS) entry which is preliminary data.</text>
</comment>
<feature type="transmembrane region" description="Helical" evidence="1">
    <location>
        <begin position="393"/>
        <end position="417"/>
    </location>
</feature>
<feature type="transmembrane region" description="Helical" evidence="1">
    <location>
        <begin position="143"/>
        <end position="164"/>
    </location>
</feature>
<dbReference type="SUPFAM" id="SSF103473">
    <property type="entry name" value="MFS general substrate transporter"/>
    <property type="match status" value="1"/>
</dbReference>
<accession>A0A413JZR5</accession>
<feature type="transmembrane region" description="Helical" evidence="1">
    <location>
        <begin position="115"/>
        <end position="136"/>
    </location>
</feature>
<proteinExistence type="predicted"/>
<evidence type="ECO:0000256" key="1">
    <source>
        <dbReference type="SAM" id="Phobius"/>
    </source>
</evidence>
<name>A0A413JZR5_BACFG</name>
<keyword evidence="1" id="KW-0472">Membrane</keyword>
<feature type="transmembrane region" description="Helical" evidence="1">
    <location>
        <begin position="296"/>
        <end position="318"/>
    </location>
</feature>
<feature type="transmembrane region" description="Helical" evidence="1">
    <location>
        <begin position="91"/>
        <end position="109"/>
    </location>
</feature>
<keyword evidence="1" id="KW-0812">Transmembrane</keyword>
<protein>
    <recommendedName>
        <fullName evidence="4">MFS transporter</fullName>
    </recommendedName>
</protein>
<evidence type="ECO:0008006" key="4">
    <source>
        <dbReference type="Google" id="ProtNLM"/>
    </source>
</evidence>
<feature type="transmembrane region" description="Helical" evidence="1">
    <location>
        <begin position="324"/>
        <end position="347"/>
    </location>
</feature>
<gene>
    <name evidence="2" type="ORF">DXA27_09510</name>
</gene>
<evidence type="ECO:0000313" key="3">
    <source>
        <dbReference type="Proteomes" id="UP000284614"/>
    </source>
</evidence>
<sequence length="450" mass="50805">MDNVQQVKTNSQKKLSDFLFILWAGGAALLSYSLVYALRKPYTAAGFDGLEAFGMDYKVVVTIAQILGYVLSKFIGIKLISELKRENRMKFILISIVLAEASLILFGLLPAPYNIGAMFLNGLSLGCMWGIIFSFIEGRRMTDILASLLGVSMVISSGTAKSAGLFVMDTLNISEFWMPALIGGIALPILALLGYSLNRLPQPTTEDIAMKSKRETLNGKQRWDIFKNFMPFLTLLFIANVVLTILRDIKEDFLVKIIDVSQYSSWMFAQVDSVVTIIILVIFGLMVFVRSNLKALSILLGLIIISMVVMAVVSFGYEQLQLNAIVWLFIQSLCLYLAFLTFQTIFFDRFIACFKIRGNVGFFIAMNDFLGYTGTVIVLAVKEFFSPDINWTAFYNLMAGYVGVICFVAFVCSFIYLHQRYRRENYGKTGVFRKKEEEKEEEKEVPDFVY</sequence>
<keyword evidence="1" id="KW-1133">Transmembrane helix</keyword>
<dbReference type="Proteomes" id="UP000284614">
    <property type="component" value="Unassembled WGS sequence"/>
</dbReference>
<dbReference type="AlphaFoldDB" id="A0A413JZR5"/>